<evidence type="ECO:0000256" key="1">
    <source>
        <dbReference type="SAM" id="MobiDB-lite"/>
    </source>
</evidence>
<protein>
    <submittedName>
        <fullName evidence="2">Uncharacterized protein</fullName>
    </submittedName>
</protein>
<feature type="region of interest" description="Disordered" evidence="1">
    <location>
        <begin position="34"/>
        <end position="115"/>
    </location>
</feature>
<name>A0AAD5T4F0_9FUNG</name>
<proteinExistence type="predicted"/>
<gene>
    <name evidence="2" type="ORF">HK100_008170</name>
</gene>
<evidence type="ECO:0000313" key="3">
    <source>
        <dbReference type="Proteomes" id="UP001211907"/>
    </source>
</evidence>
<feature type="compositionally biased region" description="Acidic residues" evidence="1">
    <location>
        <begin position="67"/>
        <end position="80"/>
    </location>
</feature>
<dbReference type="Proteomes" id="UP001211907">
    <property type="component" value="Unassembled WGS sequence"/>
</dbReference>
<evidence type="ECO:0000313" key="2">
    <source>
        <dbReference type="EMBL" id="KAJ3130220.1"/>
    </source>
</evidence>
<dbReference type="AlphaFoldDB" id="A0AAD5T4F0"/>
<dbReference type="EMBL" id="JADGJH010000393">
    <property type="protein sequence ID" value="KAJ3130220.1"/>
    <property type="molecule type" value="Genomic_DNA"/>
</dbReference>
<accession>A0AAD5T4F0</accession>
<sequence>MPQQHLFLLYRLLIQKDQVELSASSSISVSAPATKLNKIVFDEDDDGNESNSSKSVGKNETIKNNEDDNDNDADWEDETNETINKSIGVDSNRDDEDDDKDEDSDAPVEVSLSDAKSAARLEKLKTIEALKSKKLEAKATHEQRATKGRELNLEKKRKAEILVAAKNAKDAIEMSVFEEAEKEAVKIFEENDIDDPHILRKKKLAKNSVAKKISGFTVIPLDAALAKQKPVAQSVNMFSATIAMTQTRDGPPPNFVRKVR</sequence>
<comment type="caution">
    <text evidence="2">The sequence shown here is derived from an EMBL/GenBank/DDBJ whole genome shotgun (WGS) entry which is preliminary data.</text>
</comment>
<organism evidence="2 3">
    <name type="scientific">Physocladia obscura</name>
    <dbReference type="NCBI Taxonomy" id="109957"/>
    <lineage>
        <taxon>Eukaryota</taxon>
        <taxon>Fungi</taxon>
        <taxon>Fungi incertae sedis</taxon>
        <taxon>Chytridiomycota</taxon>
        <taxon>Chytridiomycota incertae sedis</taxon>
        <taxon>Chytridiomycetes</taxon>
        <taxon>Chytridiales</taxon>
        <taxon>Chytriomycetaceae</taxon>
        <taxon>Physocladia</taxon>
    </lineage>
</organism>
<keyword evidence="3" id="KW-1185">Reference proteome</keyword>
<feature type="compositionally biased region" description="Acidic residues" evidence="1">
    <location>
        <begin position="93"/>
        <end position="106"/>
    </location>
</feature>
<feature type="region of interest" description="Disordered" evidence="1">
    <location>
        <begin position="132"/>
        <end position="152"/>
    </location>
</feature>
<reference evidence="2" key="1">
    <citation type="submission" date="2020-05" db="EMBL/GenBank/DDBJ databases">
        <title>Phylogenomic resolution of chytrid fungi.</title>
        <authorList>
            <person name="Stajich J.E."/>
            <person name="Amses K."/>
            <person name="Simmons R."/>
            <person name="Seto K."/>
            <person name="Myers J."/>
            <person name="Bonds A."/>
            <person name="Quandt C.A."/>
            <person name="Barry K."/>
            <person name="Liu P."/>
            <person name="Grigoriev I."/>
            <person name="Longcore J.E."/>
            <person name="James T.Y."/>
        </authorList>
    </citation>
    <scope>NUCLEOTIDE SEQUENCE</scope>
    <source>
        <strain evidence="2">JEL0513</strain>
    </source>
</reference>